<dbReference type="InterPro" id="IPR001789">
    <property type="entry name" value="Sig_transdc_resp-reg_receiver"/>
</dbReference>
<dbReference type="EMBL" id="JBHUNF010000010">
    <property type="protein sequence ID" value="MFD2675484.1"/>
    <property type="molecule type" value="Genomic_DNA"/>
</dbReference>
<reference evidence="9" key="1">
    <citation type="journal article" date="2019" name="Int. J. Syst. Evol. Microbiol.">
        <title>The Global Catalogue of Microorganisms (GCM) 10K type strain sequencing project: providing services to taxonomists for standard genome sequencing and annotation.</title>
        <authorList>
            <consortium name="The Broad Institute Genomics Platform"/>
            <consortium name="The Broad Institute Genome Sequencing Center for Infectious Disease"/>
            <person name="Wu L."/>
            <person name="Ma J."/>
        </authorList>
    </citation>
    <scope>NUCLEOTIDE SEQUENCE [LARGE SCALE GENOMIC DNA]</scope>
    <source>
        <strain evidence="9">TISTR 1511</strain>
    </source>
</reference>
<dbReference type="InterPro" id="IPR016032">
    <property type="entry name" value="Sig_transdc_resp-reg_C-effctor"/>
</dbReference>
<evidence type="ECO:0000256" key="4">
    <source>
        <dbReference type="ARBA" id="ARBA00023163"/>
    </source>
</evidence>
<dbReference type="SMART" id="SM00448">
    <property type="entry name" value="REC"/>
    <property type="match status" value="1"/>
</dbReference>
<feature type="domain" description="Response regulatory" evidence="7">
    <location>
        <begin position="4"/>
        <end position="120"/>
    </location>
</feature>
<dbReference type="Pfam" id="PF00196">
    <property type="entry name" value="GerE"/>
    <property type="match status" value="1"/>
</dbReference>
<dbReference type="CDD" id="cd17535">
    <property type="entry name" value="REC_NarL-like"/>
    <property type="match status" value="1"/>
</dbReference>
<evidence type="ECO:0000256" key="2">
    <source>
        <dbReference type="ARBA" id="ARBA00023015"/>
    </source>
</evidence>
<proteinExistence type="predicted"/>
<dbReference type="SUPFAM" id="SSF46894">
    <property type="entry name" value="C-terminal effector domain of the bipartite response regulators"/>
    <property type="match status" value="1"/>
</dbReference>
<dbReference type="RefSeq" id="WP_066059284.1">
    <property type="nucleotide sequence ID" value="NZ_JBHUNF010000010.1"/>
</dbReference>
<dbReference type="PANTHER" id="PTHR43214:SF24">
    <property type="entry name" value="TRANSCRIPTIONAL REGULATORY PROTEIN NARL-RELATED"/>
    <property type="match status" value="1"/>
</dbReference>
<keyword evidence="2" id="KW-0805">Transcription regulation</keyword>
<feature type="domain" description="HTH luxR-type" evidence="6">
    <location>
        <begin position="150"/>
        <end position="215"/>
    </location>
</feature>
<gene>
    <name evidence="8" type="ORF">ACFSUQ_09290</name>
</gene>
<dbReference type="InterPro" id="IPR011006">
    <property type="entry name" value="CheY-like_superfamily"/>
</dbReference>
<dbReference type="PRINTS" id="PR00038">
    <property type="entry name" value="HTHLUXR"/>
</dbReference>
<evidence type="ECO:0000313" key="9">
    <source>
        <dbReference type="Proteomes" id="UP001597453"/>
    </source>
</evidence>
<name>A0ABW5RKQ2_9MICO</name>
<dbReference type="InterPro" id="IPR058245">
    <property type="entry name" value="NreC/VraR/RcsB-like_REC"/>
</dbReference>
<protein>
    <submittedName>
        <fullName evidence="8">Response regulator</fullName>
    </submittedName>
</protein>
<keyword evidence="4" id="KW-0804">Transcription</keyword>
<dbReference type="PROSITE" id="PS50110">
    <property type="entry name" value="RESPONSE_REGULATORY"/>
    <property type="match status" value="1"/>
</dbReference>
<sequence length="222" mass="23860">MPIRVALVDDDALSRGSIEIILNANPDIDVVGVADDGDEAVSLVQRTRPDVVLMDLQMRRVDGVTATRDIRALPSPPEVLVMTVWDTDEYIGRAITAGASGFITKSFAPDDIVAAVLGVADGGAVLSASATRFAMDAVRGREPRGTRREAVDRVATLTERELQVARLVSDGLTNEEVGARLYISLNTVKQHVSDISRKLAVHKRAQIAVVMTASGYEPNIWG</sequence>
<comment type="caution">
    <text evidence="8">The sequence shown here is derived from an EMBL/GenBank/DDBJ whole genome shotgun (WGS) entry which is preliminary data.</text>
</comment>
<dbReference type="PROSITE" id="PS50043">
    <property type="entry name" value="HTH_LUXR_2"/>
    <property type="match status" value="1"/>
</dbReference>
<dbReference type="SMART" id="SM00421">
    <property type="entry name" value="HTH_LUXR"/>
    <property type="match status" value="1"/>
</dbReference>
<accession>A0ABW5RKQ2</accession>
<evidence type="ECO:0000256" key="3">
    <source>
        <dbReference type="ARBA" id="ARBA00023125"/>
    </source>
</evidence>
<organism evidence="8 9">
    <name type="scientific">Gulosibacter bifidus</name>
    <dbReference type="NCBI Taxonomy" id="272239"/>
    <lineage>
        <taxon>Bacteria</taxon>
        <taxon>Bacillati</taxon>
        <taxon>Actinomycetota</taxon>
        <taxon>Actinomycetes</taxon>
        <taxon>Micrococcales</taxon>
        <taxon>Microbacteriaceae</taxon>
        <taxon>Gulosibacter</taxon>
    </lineage>
</organism>
<dbReference type="PANTHER" id="PTHR43214">
    <property type="entry name" value="TWO-COMPONENT RESPONSE REGULATOR"/>
    <property type="match status" value="1"/>
</dbReference>
<keyword evidence="1 5" id="KW-0597">Phosphoprotein</keyword>
<evidence type="ECO:0000259" key="6">
    <source>
        <dbReference type="PROSITE" id="PS50043"/>
    </source>
</evidence>
<evidence type="ECO:0000256" key="5">
    <source>
        <dbReference type="PROSITE-ProRule" id="PRU00169"/>
    </source>
</evidence>
<keyword evidence="3" id="KW-0238">DNA-binding</keyword>
<dbReference type="InterPro" id="IPR039420">
    <property type="entry name" value="WalR-like"/>
</dbReference>
<dbReference type="CDD" id="cd06170">
    <property type="entry name" value="LuxR_C_like"/>
    <property type="match status" value="1"/>
</dbReference>
<dbReference type="Proteomes" id="UP001597453">
    <property type="component" value="Unassembled WGS sequence"/>
</dbReference>
<dbReference type="SUPFAM" id="SSF52172">
    <property type="entry name" value="CheY-like"/>
    <property type="match status" value="1"/>
</dbReference>
<feature type="modified residue" description="4-aspartylphosphate" evidence="5">
    <location>
        <position position="55"/>
    </location>
</feature>
<evidence type="ECO:0000256" key="1">
    <source>
        <dbReference type="ARBA" id="ARBA00022553"/>
    </source>
</evidence>
<dbReference type="Gene3D" id="3.40.50.2300">
    <property type="match status" value="1"/>
</dbReference>
<evidence type="ECO:0000259" key="7">
    <source>
        <dbReference type="PROSITE" id="PS50110"/>
    </source>
</evidence>
<dbReference type="Pfam" id="PF00072">
    <property type="entry name" value="Response_reg"/>
    <property type="match status" value="1"/>
</dbReference>
<evidence type="ECO:0000313" key="8">
    <source>
        <dbReference type="EMBL" id="MFD2675484.1"/>
    </source>
</evidence>
<keyword evidence="9" id="KW-1185">Reference proteome</keyword>
<dbReference type="InterPro" id="IPR000792">
    <property type="entry name" value="Tscrpt_reg_LuxR_C"/>
</dbReference>